<evidence type="ECO:0000256" key="1">
    <source>
        <dbReference type="SAM" id="Phobius"/>
    </source>
</evidence>
<keyword evidence="3" id="KW-1185">Reference proteome</keyword>
<dbReference type="Proteomes" id="UP001301797">
    <property type="component" value="Chromosome"/>
</dbReference>
<keyword evidence="1" id="KW-1133">Transmembrane helix</keyword>
<evidence type="ECO:0000313" key="3">
    <source>
        <dbReference type="Proteomes" id="UP001301797"/>
    </source>
</evidence>
<evidence type="ECO:0000313" key="2">
    <source>
        <dbReference type="EMBL" id="WOF16069.1"/>
    </source>
</evidence>
<protein>
    <recommendedName>
        <fullName evidence="4">Archaeal Type IV pilin N-terminal domain-containing protein</fullName>
    </recommendedName>
</protein>
<dbReference type="KEGG" id="mefw:F1737_04785"/>
<gene>
    <name evidence="2" type="ORF">F1737_04785</name>
</gene>
<name>A0AA97FD73_9EURY</name>
<evidence type="ECO:0008006" key="4">
    <source>
        <dbReference type="Google" id="ProtNLM"/>
    </source>
</evidence>
<proteinExistence type="predicted"/>
<keyword evidence="1" id="KW-0472">Membrane</keyword>
<organism evidence="2 3">
    <name type="scientific">Methanochimaera problematica</name>
    <dbReference type="NCBI Taxonomy" id="2609417"/>
    <lineage>
        <taxon>Archaea</taxon>
        <taxon>Methanobacteriati</taxon>
        <taxon>Methanobacteriota</taxon>
        <taxon>Stenosarchaea group</taxon>
        <taxon>Methanomicrobia</taxon>
        <taxon>Methanomicrobiales</taxon>
        <taxon>Methanomicrobiaceae</taxon>
        <taxon>Methanochimaera</taxon>
    </lineage>
</organism>
<feature type="transmembrane region" description="Helical" evidence="1">
    <location>
        <begin position="14"/>
        <end position="35"/>
    </location>
</feature>
<accession>A0AA97FD73</accession>
<dbReference type="GeneID" id="85229468"/>
<sequence>MKYKYNSEEGTSPVIGHLLMVAIVFILFLIVLLYCMKFEIPLFSLPEEIPEIFVITNILTSPPDYDSRIILSHSRIKPYDNSLLEADIYCNDALLKCRITTLNGHDFIPTNHFFVQTIGGTGCQNTNWYPKEKISLDLSNGLIKPGDEVKIDIISKTENKIISRDTFRVPL</sequence>
<keyword evidence="1" id="KW-0812">Transmembrane</keyword>
<dbReference type="AlphaFoldDB" id="A0AA97FD73"/>
<dbReference type="EMBL" id="CP043875">
    <property type="protein sequence ID" value="WOF16069.1"/>
    <property type="molecule type" value="Genomic_DNA"/>
</dbReference>
<reference evidence="2 3" key="1">
    <citation type="submission" date="2019-09" db="EMBL/GenBank/DDBJ databases">
        <title>The complete genome of Methanoplanus sp. FWC-SCC4.</title>
        <authorList>
            <person name="Chen S.-C."/>
            <person name="Zhou Y.-Z."/>
            <person name="Lai M.-C."/>
        </authorList>
    </citation>
    <scope>NUCLEOTIDE SEQUENCE [LARGE SCALE GENOMIC DNA]</scope>
    <source>
        <strain evidence="2 3">FWC-SCC4</strain>
    </source>
</reference>
<dbReference type="RefSeq" id="WP_317137644.1">
    <property type="nucleotide sequence ID" value="NZ_CP043875.1"/>
</dbReference>